<dbReference type="RefSeq" id="WP_142088707.1">
    <property type="nucleotide sequence ID" value="NZ_CP035485.1"/>
</dbReference>
<gene>
    <name evidence="2" type="ORF">EPH95_07395</name>
</gene>
<evidence type="ECO:0000259" key="1">
    <source>
        <dbReference type="Pfam" id="PF03775"/>
    </source>
</evidence>
<dbReference type="GO" id="GO:0000902">
    <property type="term" value="P:cell morphogenesis"/>
    <property type="evidence" value="ECO:0007669"/>
    <property type="project" value="InterPro"/>
</dbReference>
<reference evidence="3" key="1">
    <citation type="submission" date="2019-01" db="EMBL/GenBank/DDBJ databases">
        <title>Genomic analysis of Salicibibacter sp. NKC3-5.</title>
        <authorList>
            <person name="Oh Y.J."/>
        </authorList>
    </citation>
    <scope>NUCLEOTIDE SEQUENCE [LARGE SCALE GENOMIC DNA]</scope>
    <source>
        <strain evidence="3">NKC3-5</strain>
    </source>
</reference>
<accession>A0A514LGP5</accession>
<evidence type="ECO:0000313" key="3">
    <source>
        <dbReference type="Proteomes" id="UP000319756"/>
    </source>
</evidence>
<dbReference type="Proteomes" id="UP000319756">
    <property type="component" value="Chromosome"/>
</dbReference>
<dbReference type="AlphaFoldDB" id="A0A514LGP5"/>
<dbReference type="SUPFAM" id="SSF63848">
    <property type="entry name" value="Cell-division inhibitor MinC, C-terminal domain"/>
    <property type="match status" value="1"/>
</dbReference>
<dbReference type="KEGG" id="sale:EPH95_07395"/>
<dbReference type="InterPro" id="IPR016098">
    <property type="entry name" value="CAP/MinC_C"/>
</dbReference>
<dbReference type="Gene3D" id="2.160.20.70">
    <property type="match status" value="1"/>
</dbReference>
<feature type="domain" description="Septum formation inhibitor MinC C-terminal" evidence="1">
    <location>
        <begin position="1"/>
        <end position="69"/>
    </location>
</feature>
<evidence type="ECO:0000313" key="2">
    <source>
        <dbReference type="EMBL" id="QDI91028.1"/>
    </source>
</evidence>
<dbReference type="InterPro" id="IPR036145">
    <property type="entry name" value="MinC_C_sf"/>
</dbReference>
<protein>
    <recommendedName>
        <fullName evidence="1">Septum formation inhibitor MinC C-terminal domain-containing protein</fullName>
    </recommendedName>
</protein>
<dbReference type="OrthoDB" id="9790810at2"/>
<proteinExistence type="predicted"/>
<organism evidence="2 3">
    <name type="scientific">Salicibibacter halophilus</name>
    <dbReference type="NCBI Taxonomy" id="2502791"/>
    <lineage>
        <taxon>Bacteria</taxon>
        <taxon>Bacillati</taxon>
        <taxon>Bacillota</taxon>
        <taxon>Bacilli</taxon>
        <taxon>Bacillales</taxon>
        <taxon>Bacillaceae</taxon>
        <taxon>Salicibibacter</taxon>
    </lineage>
</organism>
<dbReference type="EMBL" id="CP035485">
    <property type="protein sequence ID" value="QDI91028.1"/>
    <property type="molecule type" value="Genomic_DNA"/>
</dbReference>
<name>A0A514LGP5_9BACI</name>
<dbReference type="Pfam" id="PF03775">
    <property type="entry name" value="MinC_C"/>
    <property type="match status" value="1"/>
</dbReference>
<keyword evidence="3" id="KW-1185">Reference proteome</keyword>
<dbReference type="InterPro" id="IPR005526">
    <property type="entry name" value="Septum_form_inhib_MinC_C"/>
</dbReference>
<sequence length="89" mass="9927">MGALKGTARAGTKGNEEAVIAAAILVPAQMMIADHLYLTELNREELAKEATLAWPRCAYVEKEQQAIVFQPMISLAELRKQRSKQKEQE</sequence>